<dbReference type="PANTHER" id="PTHR12460">
    <property type="entry name" value="CYCLIN-DEPENDENT KINASE INHIBITOR-RELATED PROTEIN"/>
    <property type="match status" value="1"/>
</dbReference>
<dbReference type="AlphaFoldDB" id="C5MDR8"/>
<feature type="compositionally biased region" description="Acidic residues" evidence="1">
    <location>
        <begin position="332"/>
        <end position="359"/>
    </location>
</feature>
<reference evidence="3" key="2">
    <citation type="submission" date="2009-06" db="EMBL/GenBank/DDBJ databases">
        <authorList>
            <consortium name="The Broad Institute Genome Sequencing Platform"/>
            <person name="Birren B."/>
            <person name="Lander E."/>
            <person name="Galagan J."/>
            <person name="Nusbaum C."/>
            <person name="Devon K."/>
            <person name="Cuomo C."/>
            <person name="Kellis M."/>
            <person name="Rasmussen M.D."/>
            <person name="Grochow J.A."/>
            <person name="Jaffe D."/>
            <person name="Butler J."/>
            <person name="Alvarez P."/>
            <person name="Gnerre S."/>
            <person name="Grabherr M."/>
            <person name="Kleber M."/>
            <person name="Mauceli E."/>
            <person name="Brockman W."/>
            <person name="MacCallum I.A."/>
            <person name="Rounsley S."/>
            <person name="Young S."/>
            <person name="LaButti K."/>
            <person name="Pushparaj V."/>
            <person name="DeCaprio D."/>
            <person name="Crawford M."/>
            <person name="Koehrsen M."/>
            <person name="Engels R."/>
            <person name="Montgomery P."/>
            <person name="Pearson M."/>
            <person name="Howarth C."/>
            <person name="Larson L."/>
            <person name="Luoma S."/>
            <person name="White J."/>
            <person name="Zeng Q."/>
            <person name="Kodira C."/>
            <person name="Yandava C."/>
            <person name="Alvarado L."/>
            <person name="O'Leary S."/>
            <person name="Soll D.R."/>
            <person name="Srikantha T."/>
        </authorList>
    </citation>
    <scope>NUCLEOTIDE SEQUENCE</scope>
    <source>
        <strain evidence="3">MYA-3404</strain>
    </source>
</reference>
<dbReference type="Proteomes" id="UP000002037">
    <property type="component" value="Unassembled WGS sequence"/>
</dbReference>
<dbReference type="GeneID" id="8301457"/>
<feature type="region of interest" description="Disordered" evidence="1">
    <location>
        <begin position="282"/>
        <end position="379"/>
    </location>
</feature>
<dbReference type="OrthoDB" id="10069473at2759"/>
<dbReference type="InterPro" id="IPR006569">
    <property type="entry name" value="CID_dom"/>
</dbReference>
<evidence type="ECO:0000313" key="5">
    <source>
        <dbReference type="Proteomes" id="UP000002037"/>
    </source>
</evidence>
<dbReference type="EMBL" id="GG692399">
    <property type="protein sequence ID" value="EER32150.1"/>
    <property type="molecule type" value="Genomic_DNA"/>
</dbReference>
<name>C5MDR8_CANTT</name>
<dbReference type="RefSeq" id="XP_002549524.1">
    <property type="nucleotide sequence ID" value="XM_002549478.1"/>
</dbReference>
<evidence type="ECO:0000313" key="4">
    <source>
        <dbReference type="EMBL" id="EER32158.1"/>
    </source>
</evidence>
<evidence type="ECO:0000313" key="3">
    <source>
        <dbReference type="EMBL" id="EER32150.1"/>
    </source>
</evidence>
<dbReference type="InterPro" id="IPR047883">
    <property type="entry name" value="Rtt103-like_CID"/>
</dbReference>
<dbReference type="CDD" id="cd17003">
    <property type="entry name" value="CID_Rtt103"/>
    <property type="match status" value="1"/>
</dbReference>
<dbReference type="GeneID" id="8301446"/>
<feature type="domain" description="CID" evidence="2">
    <location>
        <begin position="1"/>
        <end position="133"/>
    </location>
</feature>
<dbReference type="GO" id="GO:0099122">
    <property type="term" value="F:RNA polymerase II C-terminal domain binding"/>
    <property type="evidence" value="ECO:0007669"/>
    <property type="project" value="InterPro"/>
</dbReference>
<evidence type="ECO:0000259" key="2">
    <source>
        <dbReference type="PROSITE" id="PS51391"/>
    </source>
</evidence>
<proteinExistence type="predicted"/>
<dbReference type="KEGG" id="ctp:CTRG_03820"/>
<feature type="compositionally biased region" description="Acidic residues" evidence="1">
    <location>
        <begin position="282"/>
        <end position="307"/>
    </location>
</feature>
<sequence length="379" mass="43378">MSFSTAQFNSKLDSLSNTQDSIVSISQWVLFHVKHYQEIVKVWSDYFHSSNASSSSGKKLSLLYLCNDVVQQSRRKNKQEFNHEFAKVLPDVLSGCYSELKPKIDRLLNVWQERKIFTTDEITAMKEALVKPQPVPQKAQPPREEITTELRFVNDLFKRLQELTKINQGNLTQLGIQSKTYLDPKNSETLPDPIIYKSKLNMLEKLGIVCISNIEEIKKIRIQIKSQLDNLSKLIGDGVDSDDVKVQAINEKLHKLKQTRDELDQEETGQVVDVVDVHVDVEEDEDGEDDMPGYEPESDIETEAETETESRKRRLSQTSSGASTPKKVAFSEDVEVFEGKQEEDEPEPEPEPEQEQEQDEEKKQEESVDVFSLLSKLAE</sequence>
<accession>C5MDR8</accession>
<evidence type="ECO:0000256" key="1">
    <source>
        <dbReference type="SAM" id="MobiDB-lite"/>
    </source>
</evidence>
<gene>
    <name evidence="3" type="ORF">CTRG_03820</name>
    <name evidence="4" type="ORF">CTRG_03830</name>
</gene>
<dbReference type="VEuPathDB" id="FungiDB:CTRG_03820"/>
<protein>
    <recommendedName>
        <fullName evidence="2">CID domain-containing protein</fullName>
    </recommendedName>
</protein>
<dbReference type="SUPFAM" id="SSF48464">
    <property type="entry name" value="ENTH/VHS domain"/>
    <property type="match status" value="1"/>
</dbReference>
<dbReference type="Gene3D" id="1.25.40.90">
    <property type="match status" value="1"/>
</dbReference>
<dbReference type="eggNOG" id="KOG2669">
    <property type="taxonomic scope" value="Eukaryota"/>
</dbReference>
<dbReference type="PROSITE" id="PS51391">
    <property type="entry name" value="CID"/>
    <property type="match status" value="1"/>
</dbReference>
<dbReference type="VEuPathDB" id="FungiDB:CTRG_03830"/>
<keyword evidence="5" id="KW-1185">Reference proteome</keyword>
<dbReference type="PANTHER" id="PTHR12460:SF0">
    <property type="entry name" value="CID DOMAIN-CONTAINING PROTEIN-RELATED"/>
    <property type="match status" value="1"/>
</dbReference>
<organism evidence="3 5">
    <name type="scientific">Candida tropicalis (strain ATCC MYA-3404 / T1)</name>
    <name type="common">Yeast</name>
    <dbReference type="NCBI Taxonomy" id="294747"/>
    <lineage>
        <taxon>Eukaryota</taxon>
        <taxon>Fungi</taxon>
        <taxon>Dikarya</taxon>
        <taxon>Ascomycota</taxon>
        <taxon>Saccharomycotina</taxon>
        <taxon>Pichiomycetes</taxon>
        <taxon>Debaryomycetaceae</taxon>
        <taxon>Candida/Lodderomyces clade</taxon>
        <taxon>Candida</taxon>
    </lineage>
</organism>
<dbReference type="HOGENOM" id="CLU_660841_0_0_1"/>
<dbReference type="EMBL" id="GG692399">
    <property type="protein sequence ID" value="EER32158.1"/>
    <property type="molecule type" value="Genomic_DNA"/>
</dbReference>
<dbReference type="SMART" id="SM00582">
    <property type="entry name" value="RPR"/>
    <property type="match status" value="1"/>
</dbReference>
<dbReference type="Pfam" id="PF04818">
    <property type="entry name" value="CID"/>
    <property type="match status" value="1"/>
</dbReference>
<dbReference type="KEGG" id="ctp:CTRG_03830"/>
<reference evidence="3 5" key="1">
    <citation type="journal article" date="2009" name="Nature">
        <title>Evolution of pathogenicity and sexual reproduction in eight Candida genomes.</title>
        <authorList>
            <person name="Butler G."/>
            <person name="Rasmussen M.D."/>
            <person name="Lin M.F."/>
            <person name="Santos M.A."/>
            <person name="Sakthikumar S."/>
            <person name="Munro C.A."/>
            <person name="Rheinbay E."/>
            <person name="Grabherr M."/>
            <person name="Forche A."/>
            <person name="Reedy J.L."/>
            <person name="Agrafioti I."/>
            <person name="Arnaud M.B."/>
            <person name="Bates S."/>
            <person name="Brown A.J."/>
            <person name="Brunke S."/>
            <person name="Costanzo M.C."/>
            <person name="Fitzpatrick D.A."/>
            <person name="de Groot P.W."/>
            <person name="Harris D."/>
            <person name="Hoyer L.L."/>
            <person name="Hube B."/>
            <person name="Klis F.M."/>
            <person name="Kodira C."/>
            <person name="Lennard N."/>
            <person name="Logue M.E."/>
            <person name="Martin R."/>
            <person name="Neiman A.M."/>
            <person name="Nikolaou E."/>
            <person name="Quail M.A."/>
            <person name="Quinn J."/>
            <person name="Santos M.C."/>
            <person name="Schmitzberger F.F."/>
            <person name="Sherlock G."/>
            <person name="Shah P."/>
            <person name="Silverstein K.A."/>
            <person name="Skrzypek M.S."/>
            <person name="Soll D."/>
            <person name="Staggs R."/>
            <person name="Stansfield I."/>
            <person name="Stumpf M.P."/>
            <person name="Sudbery P.E."/>
            <person name="Srikantha T."/>
            <person name="Zeng Q."/>
            <person name="Berman J."/>
            <person name="Berriman M."/>
            <person name="Heitman J."/>
            <person name="Gow N.A."/>
            <person name="Lorenz M.C."/>
            <person name="Birren B.W."/>
            <person name="Kellis M."/>
            <person name="Cuomo C.A."/>
        </authorList>
    </citation>
    <scope>NUCLEOTIDE SEQUENCE [LARGE SCALE GENOMIC DNA]</scope>
    <source>
        <strain evidence="5">ATCC MYA-3404 / T1</strain>
        <strain evidence="3">MYA-3404</strain>
    </source>
</reference>
<dbReference type="InterPro" id="IPR008942">
    <property type="entry name" value="ENTH_VHS"/>
</dbReference>
<dbReference type="RefSeq" id="XP_002549532.1">
    <property type="nucleotide sequence ID" value="XM_002549486.1"/>
</dbReference>
<dbReference type="STRING" id="294747.C5MDR8"/>
<dbReference type="GO" id="GO:0031124">
    <property type="term" value="P:mRNA 3'-end processing"/>
    <property type="evidence" value="ECO:0007669"/>
    <property type="project" value="InterPro"/>
</dbReference>